<keyword evidence="4 10" id="KW-0732">Signal</keyword>
<dbReference type="Pfam" id="PF13432">
    <property type="entry name" value="TPR_16"/>
    <property type="match status" value="2"/>
</dbReference>
<dbReference type="InterPro" id="IPR003921">
    <property type="entry name" value="Cell_synth_C"/>
</dbReference>
<dbReference type="GO" id="GO:0009279">
    <property type="term" value="C:cell outer membrane"/>
    <property type="evidence" value="ECO:0007669"/>
    <property type="project" value="UniProtKB-SubCell"/>
</dbReference>
<keyword evidence="13" id="KW-1185">Reference proteome</keyword>
<dbReference type="InterPro" id="IPR008410">
    <property type="entry name" value="BCSC_C"/>
</dbReference>
<accession>A0A7W6CF48</accession>
<keyword evidence="7" id="KW-0135">Cellulose biosynthesis</keyword>
<dbReference type="PANTHER" id="PTHR12558:SF13">
    <property type="entry name" value="CELL DIVISION CYCLE PROTEIN 27 HOMOLOG"/>
    <property type="match status" value="1"/>
</dbReference>
<dbReference type="AlphaFoldDB" id="A0A7W6CF48"/>
<dbReference type="RefSeq" id="WP_343059087.1">
    <property type="nucleotide sequence ID" value="NZ_JACIDX010000008.1"/>
</dbReference>
<feature type="signal peptide" evidence="10">
    <location>
        <begin position="1"/>
        <end position="34"/>
    </location>
</feature>
<dbReference type="InterPro" id="IPR019734">
    <property type="entry name" value="TPR_rpt"/>
</dbReference>
<feature type="region of interest" description="Disordered" evidence="9">
    <location>
        <begin position="673"/>
        <end position="775"/>
    </location>
</feature>
<dbReference type="InterPro" id="IPR006311">
    <property type="entry name" value="TAT_signal"/>
</dbReference>
<feature type="region of interest" description="Disordered" evidence="9">
    <location>
        <begin position="79"/>
        <end position="145"/>
    </location>
</feature>
<evidence type="ECO:0000256" key="3">
    <source>
        <dbReference type="ARBA" id="ARBA00005886"/>
    </source>
</evidence>
<dbReference type="PRINTS" id="PR01441">
    <property type="entry name" value="CELLSNTHASEC"/>
</dbReference>
<dbReference type="PANTHER" id="PTHR12558">
    <property type="entry name" value="CELL DIVISION CYCLE 16,23,27"/>
    <property type="match status" value="1"/>
</dbReference>
<name>A0A7W6CF48_9SPHN</name>
<feature type="compositionally biased region" description="Low complexity" evidence="9">
    <location>
        <begin position="111"/>
        <end position="127"/>
    </location>
</feature>
<proteinExistence type="inferred from homology"/>
<dbReference type="Pfam" id="PF05420">
    <property type="entry name" value="BCSC_C"/>
    <property type="match status" value="1"/>
</dbReference>
<dbReference type="SUPFAM" id="SSF48452">
    <property type="entry name" value="TPR-like"/>
    <property type="match status" value="2"/>
</dbReference>
<dbReference type="Gene3D" id="1.25.40.10">
    <property type="entry name" value="Tetratricopeptide repeat domain"/>
    <property type="match status" value="3"/>
</dbReference>
<dbReference type="Pfam" id="PF14559">
    <property type="entry name" value="TPR_19"/>
    <property type="match status" value="1"/>
</dbReference>
<evidence type="ECO:0000256" key="6">
    <source>
        <dbReference type="ARBA" id="ARBA00022803"/>
    </source>
</evidence>
<reference evidence="12 13" key="1">
    <citation type="submission" date="2020-08" db="EMBL/GenBank/DDBJ databases">
        <title>Genomic Encyclopedia of Type Strains, Phase IV (KMG-IV): sequencing the most valuable type-strain genomes for metagenomic binning, comparative biology and taxonomic classification.</title>
        <authorList>
            <person name="Goeker M."/>
        </authorList>
    </citation>
    <scope>NUCLEOTIDE SEQUENCE [LARGE SCALE GENOMIC DNA]</scope>
    <source>
        <strain evidence="12 13">DSM 27057</strain>
    </source>
</reference>
<protein>
    <submittedName>
        <fullName evidence="12">Tetratricopeptide (TPR) repeat protein</fullName>
    </submittedName>
</protein>
<dbReference type="InterPro" id="IPR011990">
    <property type="entry name" value="TPR-like_helical_dom_sf"/>
</dbReference>
<comment type="caution">
    <text evidence="12">The sequence shown here is derived from an EMBL/GenBank/DDBJ whole genome shotgun (WGS) entry which is preliminary data.</text>
</comment>
<feature type="chain" id="PRO_5031557321" evidence="10">
    <location>
        <begin position="35"/>
        <end position="1180"/>
    </location>
</feature>
<evidence type="ECO:0000259" key="11">
    <source>
        <dbReference type="Pfam" id="PF05420"/>
    </source>
</evidence>
<evidence type="ECO:0000256" key="4">
    <source>
        <dbReference type="ARBA" id="ARBA00022729"/>
    </source>
</evidence>
<evidence type="ECO:0000256" key="5">
    <source>
        <dbReference type="ARBA" id="ARBA00022737"/>
    </source>
</evidence>
<evidence type="ECO:0000256" key="7">
    <source>
        <dbReference type="ARBA" id="ARBA00022916"/>
    </source>
</evidence>
<dbReference type="Proteomes" id="UP000548867">
    <property type="component" value="Unassembled WGS sequence"/>
</dbReference>
<dbReference type="UniPathway" id="UPA00694"/>
<evidence type="ECO:0000313" key="12">
    <source>
        <dbReference type="EMBL" id="MBB3955411.1"/>
    </source>
</evidence>
<organism evidence="12 13">
    <name type="scientific">Novosphingobium sediminicola</name>
    <dbReference type="NCBI Taxonomy" id="563162"/>
    <lineage>
        <taxon>Bacteria</taxon>
        <taxon>Pseudomonadati</taxon>
        <taxon>Pseudomonadota</taxon>
        <taxon>Alphaproteobacteria</taxon>
        <taxon>Sphingomonadales</taxon>
        <taxon>Sphingomonadaceae</taxon>
        <taxon>Novosphingobium</taxon>
    </lineage>
</organism>
<comment type="subcellular location">
    <subcellularLocation>
        <location evidence="1">Cell outer membrane</location>
        <topology evidence="1">Peripheral membrane protein</topology>
    </subcellularLocation>
</comment>
<comment type="pathway">
    <text evidence="2">Glycan metabolism; bacterial cellulose biosynthesis.</text>
</comment>
<sequence>MSPAFNRRALRWNTGVALAAAMLAGGLASAPVHAQASGVKTLLDQAQYWEGKGRHDLAVQAWRRALELDPANAVAKRALSPAAAPAPTPQPTRTLAAMPQPARAPAPRPVTPRAAPAPASASVVAEKPAPRPAAPAGPSAADRAGQSRVVGFRALQDNDLDSAEHQFQSALARNKRDADALGGLGLVDLKRGRFAQARDQLAQASQLGDASKWKEALESARYFASLQEAQAMVTRGALDDARKAAEALIRSGYAENGGAYELLADIYERQGRYADAADLYRQAGGEDTPNGQRLQSRAARGAALSAAARGDDFGAEQAFQQGIMLDQSDPWIRYEFARFMIRRGRVPESESLIASLASSTDPDALYAAAMLNSDLGRTAASQGLIDRIPDEARSAPMRNFAIGLKIDTAIIRAKQIGANGQKGEAVGVLKQLGGTKGLSPIKQAAIAEALLDLGDNFDAASMAQQAINGPVAEIAGYEAILRVAVRTGRDDLARTAMAKATQLAAGDPNGQRAVARMAASAAAQQADRLRQAGQFAQAFDVLQTAFNAAPDSPEILSSLARLYQSGKMNARAAQTFQMILVRDPKNRDALSGLMETAQAAGDKSLSQQAQAQLLRENANNYEVWLAAARTEQARGNASAATRYFKQAREVYQRSSGTNNGANPFASSPFAADGAQVAQQAPDANPFRAQQQQQQQPTAPAMPNPFTLGGGTRLQMSAPQQPSSFAPQNGAAQGGFSPQGNYGVQQVPAAYQGNNFTPQSAPAPATWGGLPGNGFAGGAQNNAAPFAATPQAPVDPVLAGIERDIAGLAADNGPRAEVNASFRARKGETGLSQLSEMKTNAQLSTGLGRGRVFARAEAVVIDAGRPTGSGLARFGTNATIEAQAIVNKVASALVNAETQRASGVALSAGYADKLVQVEGGTTPVGFGNTRATWRVAVTPQMSEHATARAWFERKPVTDSVVSYAGTRDPVTGQTWGQVMRTGGGVGYSYENNGNGAYGDVSYNRYNGTNVLSNRNVEVNVGGYMQAWRDEHSSITAGMNINYQSYANNQNQFTWGQGGYFSPQSFLALSFPIRYAYQKGNLDLKVAGTPGFQSFSQNRTDLYPGDPAAQATLNALKAANSDVRNYYDSLSKTGFGMSAQTSLYYRIGPATRVGGEVSYNTFGNYDEFRSMLGIRQSLGNTK</sequence>
<feature type="compositionally biased region" description="Polar residues" evidence="9">
    <location>
        <begin position="713"/>
        <end position="743"/>
    </location>
</feature>
<dbReference type="SMART" id="SM00028">
    <property type="entry name" value="TPR"/>
    <property type="match status" value="7"/>
</dbReference>
<dbReference type="GO" id="GO:0006011">
    <property type="term" value="P:UDP-alpha-D-glucose metabolic process"/>
    <property type="evidence" value="ECO:0007669"/>
    <property type="project" value="InterPro"/>
</dbReference>
<keyword evidence="5" id="KW-0677">Repeat</keyword>
<feature type="compositionally biased region" description="Low complexity" evidence="9">
    <location>
        <begin position="91"/>
        <end position="101"/>
    </location>
</feature>
<dbReference type="PROSITE" id="PS51318">
    <property type="entry name" value="TAT"/>
    <property type="match status" value="1"/>
</dbReference>
<evidence type="ECO:0000256" key="9">
    <source>
        <dbReference type="SAM" id="MobiDB-lite"/>
    </source>
</evidence>
<dbReference type="GO" id="GO:0030244">
    <property type="term" value="P:cellulose biosynthetic process"/>
    <property type="evidence" value="ECO:0007669"/>
    <property type="project" value="UniProtKB-KW"/>
</dbReference>
<evidence type="ECO:0000256" key="2">
    <source>
        <dbReference type="ARBA" id="ARBA00005186"/>
    </source>
</evidence>
<feature type="repeat" description="TPR" evidence="8">
    <location>
        <begin position="39"/>
        <end position="72"/>
    </location>
</feature>
<evidence type="ECO:0000256" key="1">
    <source>
        <dbReference type="ARBA" id="ARBA00004339"/>
    </source>
</evidence>
<keyword evidence="6 8" id="KW-0802">TPR repeat</keyword>
<evidence type="ECO:0000256" key="8">
    <source>
        <dbReference type="PROSITE-ProRule" id="PRU00339"/>
    </source>
</evidence>
<evidence type="ECO:0000256" key="10">
    <source>
        <dbReference type="SAM" id="SignalP"/>
    </source>
</evidence>
<feature type="domain" description="Cellulose synthase operon C C-terminal" evidence="11">
    <location>
        <begin position="831"/>
        <end position="1175"/>
    </location>
</feature>
<comment type="similarity">
    <text evidence="3">Belongs to the AcsC/BcsC family.</text>
</comment>
<dbReference type="EMBL" id="JACIDX010000008">
    <property type="protein sequence ID" value="MBB3955411.1"/>
    <property type="molecule type" value="Genomic_DNA"/>
</dbReference>
<gene>
    <name evidence="12" type="ORF">GGR38_002365</name>
</gene>
<dbReference type="PROSITE" id="PS50005">
    <property type="entry name" value="TPR"/>
    <property type="match status" value="1"/>
</dbReference>
<evidence type="ECO:0000313" key="13">
    <source>
        <dbReference type="Proteomes" id="UP000548867"/>
    </source>
</evidence>